<comment type="caution">
    <text evidence="2">The sequence shown here is derived from an EMBL/GenBank/DDBJ whole genome shotgun (WGS) entry which is preliminary data.</text>
</comment>
<dbReference type="Pfam" id="PF18863">
    <property type="entry name" value="AbiJ_NTD4"/>
    <property type="match status" value="1"/>
</dbReference>
<gene>
    <name evidence="2" type="ORF">G6042_14015</name>
</gene>
<reference evidence="2 3" key="1">
    <citation type="submission" date="2020-02" db="EMBL/GenBank/DDBJ databases">
        <title>Flavobacterium sp. genome.</title>
        <authorList>
            <person name="Jung H.S."/>
            <person name="Baek J.H."/>
            <person name="Jeon C.O."/>
        </authorList>
    </citation>
    <scope>NUCLEOTIDE SEQUENCE [LARGE SCALE GENOMIC DNA]</scope>
    <source>
        <strain evidence="2 3">SE-s27</strain>
    </source>
</reference>
<dbReference type="EMBL" id="JAAMPT010000209">
    <property type="protein sequence ID" value="NMH26379.1"/>
    <property type="molecule type" value="Genomic_DNA"/>
</dbReference>
<organism evidence="2 3">
    <name type="scientific">Flavobacterium solisilvae</name>
    <dbReference type="NCBI Taxonomy" id="1852019"/>
    <lineage>
        <taxon>Bacteria</taxon>
        <taxon>Pseudomonadati</taxon>
        <taxon>Bacteroidota</taxon>
        <taxon>Flavobacteriia</taxon>
        <taxon>Flavobacteriales</taxon>
        <taxon>Flavobacteriaceae</taxon>
        <taxon>Flavobacterium</taxon>
    </lineage>
</organism>
<accession>A0ABX1QZY6</accession>
<evidence type="ECO:0000313" key="3">
    <source>
        <dbReference type="Proteomes" id="UP000767947"/>
    </source>
</evidence>
<name>A0ABX1QZY6_9FLAO</name>
<sequence>MRFSERNGFKPIKEQLQIENIDIDLKNSIWSLFLESYLKKIEQYNYNSNENKLLKYCYELWLNFFKIPIDKAPVYSSSGRTYVNEEVFFKFIRDFFFSNSTMWYEIYDLIEYSSKYFTPETIITFNKIFEREKSAYRFIDNKIIAITSKEEIEEIEEAIAGNTIFNSVNDHLKAATNILSEKNNPIYRNSIKESISAVESLCKIYTNNDKATLGETLSILEKNNQLHPALKKSISSLYGYASDGAGIRHGLKEDDIVIDFHEAKFILVVCVSFINYLKSKMI</sequence>
<evidence type="ECO:0000313" key="2">
    <source>
        <dbReference type="EMBL" id="NMH26379.1"/>
    </source>
</evidence>
<keyword evidence="3" id="KW-1185">Reference proteome</keyword>
<proteinExistence type="predicted"/>
<evidence type="ECO:0000259" key="1">
    <source>
        <dbReference type="Pfam" id="PF18863"/>
    </source>
</evidence>
<dbReference type="Proteomes" id="UP000767947">
    <property type="component" value="Unassembled WGS sequence"/>
</dbReference>
<feature type="domain" description="HEPN AbiJ-N-terminal" evidence="1">
    <location>
        <begin position="1"/>
        <end position="160"/>
    </location>
</feature>
<dbReference type="RefSeq" id="WP_169525065.1">
    <property type="nucleotide sequence ID" value="NZ_JAAMPT010000209.1"/>
</dbReference>
<protein>
    <recommendedName>
        <fullName evidence="1">HEPN AbiJ-N-terminal domain-containing protein</fullName>
    </recommendedName>
</protein>
<dbReference type="InterPro" id="IPR049503">
    <property type="entry name" value="AbiJ_NTD4"/>
</dbReference>